<dbReference type="EMBL" id="CAMAPF010000133">
    <property type="protein sequence ID" value="CAH9105928.1"/>
    <property type="molecule type" value="Genomic_DNA"/>
</dbReference>
<name>A0AAV0DPL4_9ASTE</name>
<feature type="non-terminal residue" evidence="1">
    <location>
        <position position="111"/>
    </location>
</feature>
<organism evidence="1 2">
    <name type="scientific">Cuscuta epithymum</name>
    <dbReference type="NCBI Taxonomy" id="186058"/>
    <lineage>
        <taxon>Eukaryota</taxon>
        <taxon>Viridiplantae</taxon>
        <taxon>Streptophyta</taxon>
        <taxon>Embryophyta</taxon>
        <taxon>Tracheophyta</taxon>
        <taxon>Spermatophyta</taxon>
        <taxon>Magnoliopsida</taxon>
        <taxon>eudicotyledons</taxon>
        <taxon>Gunneridae</taxon>
        <taxon>Pentapetalae</taxon>
        <taxon>asterids</taxon>
        <taxon>lamiids</taxon>
        <taxon>Solanales</taxon>
        <taxon>Convolvulaceae</taxon>
        <taxon>Cuscuteae</taxon>
        <taxon>Cuscuta</taxon>
        <taxon>Cuscuta subgen. Cuscuta</taxon>
    </lineage>
</organism>
<protein>
    <recommendedName>
        <fullName evidence="3">F-box associated domain-containing protein</fullName>
    </recommendedName>
</protein>
<evidence type="ECO:0000313" key="1">
    <source>
        <dbReference type="EMBL" id="CAH9105928.1"/>
    </source>
</evidence>
<reference evidence="1" key="1">
    <citation type="submission" date="2022-07" db="EMBL/GenBank/DDBJ databases">
        <authorList>
            <person name="Macas J."/>
            <person name="Novak P."/>
            <person name="Neumann P."/>
        </authorList>
    </citation>
    <scope>NUCLEOTIDE SEQUENCE</scope>
</reference>
<accession>A0AAV0DPL4</accession>
<dbReference type="AlphaFoldDB" id="A0AAV0DPL4"/>
<evidence type="ECO:0008006" key="3">
    <source>
        <dbReference type="Google" id="ProtNLM"/>
    </source>
</evidence>
<proteinExistence type="predicted"/>
<keyword evidence="2" id="KW-1185">Reference proteome</keyword>
<evidence type="ECO:0000313" key="2">
    <source>
        <dbReference type="Proteomes" id="UP001152523"/>
    </source>
</evidence>
<dbReference type="Proteomes" id="UP001152523">
    <property type="component" value="Unassembled WGS sequence"/>
</dbReference>
<sequence length="111" mass="13080">MIITLDLVTEEYSHIPLPPLPSKEIIDMYLDAISGLLILSYSYFTSSGCHFDGWELQEYRVENPWTKLLSFRLYSFDSPKLVAYMKNKKQVILQREYGFFWVDIESNSVKQ</sequence>
<gene>
    <name evidence="1" type="ORF">CEPIT_LOCUS17385</name>
</gene>
<comment type="caution">
    <text evidence="1">The sequence shown here is derived from an EMBL/GenBank/DDBJ whole genome shotgun (WGS) entry which is preliminary data.</text>
</comment>